<gene>
    <name evidence="2" type="ORF">ABG768_007252</name>
</gene>
<feature type="compositionally biased region" description="Basic and acidic residues" evidence="1">
    <location>
        <begin position="27"/>
        <end position="56"/>
    </location>
</feature>
<feature type="region of interest" description="Disordered" evidence="1">
    <location>
        <begin position="21"/>
        <end position="56"/>
    </location>
</feature>
<protein>
    <submittedName>
        <fullName evidence="2">Uncharacterized protein</fullName>
    </submittedName>
</protein>
<reference evidence="2 3" key="1">
    <citation type="submission" date="2024-05" db="EMBL/GenBank/DDBJ databases">
        <title>A high-quality chromosomal-level genome assembly of Topmouth culter (Culter alburnus).</title>
        <authorList>
            <person name="Zhao H."/>
        </authorList>
    </citation>
    <scope>NUCLEOTIDE SEQUENCE [LARGE SCALE GENOMIC DNA]</scope>
    <source>
        <strain evidence="2">CATC2023</strain>
        <tissue evidence="2">Muscle</tissue>
    </source>
</reference>
<comment type="caution">
    <text evidence="2">The sequence shown here is derived from an EMBL/GenBank/DDBJ whole genome shotgun (WGS) entry which is preliminary data.</text>
</comment>
<dbReference type="AlphaFoldDB" id="A0AAW1ZP05"/>
<feature type="non-terminal residue" evidence="2">
    <location>
        <position position="1"/>
    </location>
</feature>
<dbReference type="EMBL" id="JAWDJR010000015">
    <property type="protein sequence ID" value="KAK9961852.1"/>
    <property type="molecule type" value="Genomic_DNA"/>
</dbReference>
<accession>A0AAW1ZP05</accession>
<sequence length="56" mass="6559">SICSLVSCAATEQENRWRLSARRRIAERRPSRSEKEKRQGNKKKVNEEGEERQATD</sequence>
<dbReference type="Proteomes" id="UP001479290">
    <property type="component" value="Unassembled WGS sequence"/>
</dbReference>
<evidence type="ECO:0000256" key="1">
    <source>
        <dbReference type="SAM" id="MobiDB-lite"/>
    </source>
</evidence>
<keyword evidence="3" id="KW-1185">Reference proteome</keyword>
<feature type="non-terminal residue" evidence="2">
    <location>
        <position position="56"/>
    </location>
</feature>
<evidence type="ECO:0000313" key="3">
    <source>
        <dbReference type="Proteomes" id="UP001479290"/>
    </source>
</evidence>
<organism evidence="2 3">
    <name type="scientific">Culter alburnus</name>
    <name type="common">Topmouth culter</name>
    <dbReference type="NCBI Taxonomy" id="194366"/>
    <lineage>
        <taxon>Eukaryota</taxon>
        <taxon>Metazoa</taxon>
        <taxon>Chordata</taxon>
        <taxon>Craniata</taxon>
        <taxon>Vertebrata</taxon>
        <taxon>Euteleostomi</taxon>
        <taxon>Actinopterygii</taxon>
        <taxon>Neopterygii</taxon>
        <taxon>Teleostei</taxon>
        <taxon>Ostariophysi</taxon>
        <taxon>Cypriniformes</taxon>
        <taxon>Xenocyprididae</taxon>
        <taxon>Xenocypridinae</taxon>
        <taxon>Culter</taxon>
    </lineage>
</organism>
<name>A0AAW1ZP05_CULAL</name>
<evidence type="ECO:0000313" key="2">
    <source>
        <dbReference type="EMBL" id="KAK9961852.1"/>
    </source>
</evidence>
<proteinExistence type="predicted"/>